<dbReference type="Proteomes" id="UP001245370">
    <property type="component" value="Unassembled WGS sequence"/>
</dbReference>
<dbReference type="EMBL" id="BSDO01000006">
    <property type="protein sequence ID" value="GLI24191.1"/>
    <property type="molecule type" value="Genomic_DNA"/>
</dbReference>
<protein>
    <submittedName>
        <fullName evidence="3">Uncharacterized protein</fullName>
    </submittedName>
</protein>
<dbReference type="RefSeq" id="WP_281808986.1">
    <property type="nucleotide sequence ID" value="NZ_BSDO01000006.1"/>
</dbReference>
<dbReference type="EMBL" id="JAVDPY010000007">
    <property type="protein sequence ID" value="MDR6335259.1"/>
    <property type="molecule type" value="Genomic_DNA"/>
</dbReference>
<name>A0A9W6CKJ5_XANFL</name>
<proteinExistence type="predicted"/>
<reference evidence="4 6" key="2">
    <citation type="submission" date="2023-07" db="EMBL/GenBank/DDBJ databases">
        <title>Genomic Encyclopedia of Type Strains, Phase IV (KMG-IV): sequencing the most valuable type-strain genomes for metagenomic binning, comparative biology and taxonomic classification.</title>
        <authorList>
            <person name="Goeker M."/>
        </authorList>
    </citation>
    <scope>NUCLEOTIDE SEQUENCE [LARGE SCALE GENOMIC DNA]</scope>
    <source>
        <strain evidence="4 6">DSM 338</strain>
    </source>
</reference>
<keyword evidence="2" id="KW-0732">Signal</keyword>
<dbReference type="SUPFAM" id="SSF89550">
    <property type="entry name" value="PHP domain-like"/>
    <property type="match status" value="1"/>
</dbReference>
<evidence type="ECO:0000313" key="3">
    <source>
        <dbReference type="EMBL" id="GLI24191.1"/>
    </source>
</evidence>
<evidence type="ECO:0000313" key="5">
    <source>
        <dbReference type="Proteomes" id="UP001144397"/>
    </source>
</evidence>
<dbReference type="Proteomes" id="UP001144397">
    <property type="component" value="Unassembled WGS sequence"/>
</dbReference>
<comment type="caution">
    <text evidence="3">The sequence shown here is derived from an EMBL/GenBank/DDBJ whole genome shotgun (WGS) entry which is preliminary data.</text>
</comment>
<reference evidence="3" key="1">
    <citation type="submission" date="2022-12" db="EMBL/GenBank/DDBJ databases">
        <title>Reference genome sequencing for broad-spectrum identification of bacterial and archaeal isolates by mass spectrometry.</title>
        <authorList>
            <person name="Sekiguchi Y."/>
            <person name="Tourlousse D.M."/>
        </authorList>
    </citation>
    <scope>NUCLEOTIDE SEQUENCE</scope>
    <source>
        <strain evidence="3">301</strain>
    </source>
</reference>
<sequence length="644" mass="69143">MKGGVLTQQLIAGASVLAVAGGAAFMPSQAFADSYMAGDFHNHTPCSDGRSSVETMVKKAVQSYGLEWLGAADHGGSSPRDCRVDDPEGDGSTTGKGRFFDQVQGLVIKGDTATSQGHRSMWRWQSAEEIIFPELVRLAKETGVPMLYAGIETNVPGHEHTSMAVIGNQKPQNAIEKKGLFGNKNKDKDTGNASAVAEFEYRFDRSDTDFSLGAPAHNWTGKVANASGSGSGTANHQNKAVPSVQWLQKYYPLDSYYVPAHVERAGVFNPNGNNGFNIEHFRDFNNAGPTVAVGFESQPGHQASNNRGEYRAGFCGKGCDSVGVTTFGGTGIYAAKIGGVWDAMLGEGRNWFFYASSDWHNRGAFSIYESGTTNDFYPGEFQKLYIPRPKRNVALRPQVVVDGVRSGNSYSVQGDLITGELTYNAKAGLGAKAGMGDTLVVKRGKSVTLTLEVNVPTGPNYSPYSFNNPSLAQIGIQEPLNKPTLRQVQFIKGDVTGVVAPNSPNYTAGTNASAAIVATFGPTTWKARGTKRTMTVTIPNVQSNMYVRVRGSNLPASVPAETDAQGSPLNDWDPENAAQGPFVPCNDAACPSHLVVRDGQKISSYDVAAWSDLWFYTNPIFIRVSDQPELLVETNEKLAVSLAK</sequence>
<feature type="region of interest" description="Disordered" evidence="1">
    <location>
        <begin position="71"/>
        <end position="96"/>
    </location>
</feature>
<feature type="chain" id="PRO_5040912515" evidence="2">
    <location>
        <begin position="33"/>
        <end position="644"/>
    </location>
</feature>
<gene>
    <name evidence="4" type="ORF">GGQ86_003754</name>
    <name evidence="3" type="ORF">XFLAVUS301_38650</name>
</gene>
<evidence type="ECO:0000313" key="4">
    <source>
        <dbReference type="EMBL" id="MDR6335259.1"/>
    </source>
</evidence>
<dbReference type="AlphaFoldDB" id="A0A9W6CKJ5"/>
<feature type="region of interest" description="Disordered" evidence="1">
    <location>
        <begin position="558"/>
        <end position="578"/>
    </location>
</feature>
<organism evidence="3 5">
    <name type="scientific">Xanthobacter flavus</name>
    <dbReference type="NCBI Taxonomy" id="281"/>
    <lineage>
        <taxon>Bacteria</taxon>
        <taxon>Pseudomonadati</taxon>
        <taxon>Pseudomonadota</taxon>
        <taxon>Alphaproteobacteria</taxon>
        <taxon>Hyphomicrobiales</taxon>
        <taxon>Xanthobacteraceae</taxon>
        <taxon>Xanthobacter</taxon>
    </lineage>
</organism>
<dbReference type="GeneID" id="95764640"/>
<dbReference type="InterPro" id="IPR016195">
    <property type="entry name" value="Pol/histidinol_Pase-like"/>
</dbReference>
<keyword evidence="6" id="KW-1185">Reference proteome</keyword>
<evidence type="ECO:0000313" key="6">
    <source>
        <dbReference type="Proteomes" id="UP001245370"/>
    </source>
</evidence>
<feature type="signal peptide" evidence="2">
    <location>
        <begin position="1"/>
        <end position="32"/>
    </location>
</feature>
<accession>A0A9W6CKJ5</accession>
<evidence type="ECO:0000256" key="1">
    <source>
        <dbReference type="SAM" id="MobiDB-lite"/>
    </source>
</evidence>
<evidence type="ECO:0000256" key="2">
    <source>
        <dbReference type="SAM" id="SignalP"/>
    </source>
</evidence>
<dbReference type="Gene3D" id="3.20.20.140">
    <property type="entry name" value="Metal-dependent hydrolases"/>
    <property type="match status" value="1"/>
</dbReference>